<accession>A0AAD8SA54</accession>
<evidence type="ECO:0000313" key="2">
    <source>
        <dbReference type="EMBL" id="KAK1647235.1"/>
    </source>
</evidence>
<reference evidence="2" key="1">
    <citation type="submission" date="2023-07" db="EMBL/GenBank/DDBJ databases">
        <title>A chromosome-level genome assembly of Lolium multiflorum.</title>
        <authorList>
            <person name="Chen Y."/>
            <person name="Copetti D."/>
            <person name="Kolliker R."/>
            <person name="Studer B."/>
        </authorList>
    </citation>
    <scope>NUCLEOTIDE SEQUENCE</scope>
    <source>
        <strain evidence="2">02402/16</strain>
        <tissue evidence="2">Leaf</tissue>
    </source>
</reference>
<comment type="caution">
    <text evidence="2">The sequence shown here is derived from an EMBL/GenBank/DDBJ whole genome shotgun (WGS) entry which is preliminary data.</text>
</comment>
<dbReference type="GO" id="GO:0004553">
    <property type="term" value="F:hydrolase activity, hydrolyzing O-glycosyl compounds"/>
    <property type="evidence" value="ECO:0007669"/>
    <property type="project" value="InterPro"/>
</dbReference>
<sequence>MLNVYPYYDYMRSNGVIPLDYALFRPLPPDKEAVDASANVPVMVTETGWPRKGDAFADPDANADNADTYNSDLIRRRQEDDEGVKFSTMASRPPRWHPGHPRRAEALPRGCHRVFAARPSASTPAPSQASVHGRAEMAAQKWGPAAGARRRGPPGAVRRARRRRAKATSSLAAGRWHRREAASARTPTRARAGEGKKGRENLRLRGRRTARLRTAADIVAVMAAECDGGLASSLCVCGRGICGFCGRLGWARLR</sequence>
<dbReference type="EMBL" id="JAUUTY010000004">
    <property type="protein sequence ID" value="KAK1647235.1"/>
    <property type="molecule type" value="Genomic_DNA"/>
</dbReference>
<organism evidence="2 3">
    <name type="scientific">Lolium multiflorum</name>
    <name type="common">Italian ryegrass</name>
    <name type="synonym">Lolium perenne subsp. multiflorum</name>
    <dbReference type="NCBI Taxonomy" id="4521"/>
    <lineage>
        <taxon>Eukaryota</taxon>
        <taxon>Viridiplantae</taxon>
        <taxon>Streptophyta</taxon>
        <taxon>Embryophyta</taxon>
        <taxon>Tracheophyta</taxon>
        <taxon>Spermatophyta</taxon>
        <taxon>Magnoliopsida</taxon>
        <taxon>Liliopsida</taxon>
        <taxon>Poales</taxon>
        <taxon>Poaceae</taxon>
        <taxon>BOP clade</taxon>
        <taxon>Pooideae</taxon>
        <taxon>Poodae</taxon>
        <taxon>Poeae</taxon>
        <taxon>Poeae Chloroplast Group 2 (Poeae type)</taxon>
        <taxon>Loliodinae</taxon>
        <taxon>Loliinae</taxon>
        <taxon>Lolium</taxon>
    </lineage>
</organism>
<feature type="region of interest" description="Disordered" evidence="1">
    <location>
        <begin position="140"/>
        <end position="200"/>
    </location>
</feature>
<evidence type="ECO:0000313" key="3">
    <source>
        <dbReference type="Proteomes" id="UP001231189"/>
    </source>
</evidence>
<gene>
    <name evidence="2" type="ORF">QYE76_065040</name>
</gene>
<feature type="compositionally biased region" description="Basic residues" evidence="1">
    <location>
        <begin position="148"/>
        <end position="166"/>
    </location>
</feature>
<dbReference type="AlphaFoldDB" id="A0AAD8SA54"/>
<proteinExistence type="predicted"/>
<dbReference type="InterPro" id="IPR017853">
    <property type="entry name" value="GH"/>
</dbReference>
<dbReference type="PANTHER" id="PTHR32227">
    <property type="entry name" value="GLUCAN ENDO-1,3-BETA-GLUCOSIDASE BG1-RELATED-RELATED"/>
    <property type="match status" value="1"/>
</dbReference>
<feature type="compositionally biased region" description="Basic and acidic residues" evidence="1">
    <location>
        <begin position="191"/>
        <end position="200"/>
    </location>
</feature>
<evidence type="ECO:0008006" key="4">
    <source>
        <dbReference type="Google" id="ProtNLM"/>
    </source>
</evidence>
<dbReference type="GO" id="GO:0005975">
    <property type="term" value="P:carbohydrate metabolic process"/>
    <property type="evidence" value="ECO:0007669"/>
    <property type="project" value="InterPro"/>
</dbReference>
<dbReference type="InterPro" id="IPR044965">
    <property type="entry name" value="Glyco_hydro_17_plant"/>
</dbReference>
<name>A0AAD8SA54_LOLMU</name>
<dbReference type="SUPFAM" id="SSF51445">
    <property type="entry name" value="(Trans)glycosidases"/>
    <property type="match status" value="1"/>
</dbReference>
<dbReference type="Proteomes" id="UP001231189">
    <property type="component" value="Unassembled WGS sequence"/>
</dbReference>
<evidence type="ECO:0000256" key="1">
    <source>
        <dbReference type="SAM" id="MobiDB-lite"/>
    </source>
</evidence>
<dbReference type="Gene3D" id="3.20.20.80">
    <property type="entry name" value="Glycosidases"/>
    <property type="match status" value="1"/>
</dbReference>
<protein>
    <recommendedName>
        <fullName evidence="4">Glucan endo-1,3-beta-D-glucosidase</fullName>
    </recommendedName>
</protein>
<keyword evidence="3" id="KW-1185">Reference proteome</keyword>